<organism evidence="5 6">
    <name type="scientific">Rhodococcus erythropolis</name>
    <name type="common">Arthrobacter picolinophilus</name>
    <dbReference type="NCBI Taxonomy" id="1833"/>
    <lineage>
        <taxon>Bacteria</taxon>
        <taxon>Bacillati</taxon>
        <taxon>Actinomycetota</taxon>
        <taxon>Actinomycetes</taxon>
        <taxon>Mycobacteriales</taxon>
        <taxon>Nocardiaceae</taxon>
        <taxon>Rhodococcus</taxon>
        <taxon>Rhodococcus erythropolis group</taxon>
    </lineage>
</organism>
<dbReference type="Pfam" id="PF00440">
    <property type="entry name" value="TetR_N"/>
    <property type="match status" value="1"/>
</dbReference>
<dbReference type="InterPro" id="IPR001647">
    <property type="entry name" value="HTH_TetR"/>
</dbReference>
<dbReference type="PROSITE" id="PS01081">
    <property type="entry name" value="HTH_TETR_1"/>
    <property type="match status" value="1"/>
</dbReference>
<dbReference type="PANTHER" id="PTHR30055:SF234">
    <property type="entry name" value="HTH-TYPE TRANSCRIPTIONAL REGULATOR BETI"/>
    <property type="match status" value="1"/>
</dbReference>
<evidence type="ECO:0000256" key="2">
    <source>
        <dbReference type="ARBA" id="ARBA00023125"/>
    </source>
</evidence>
<dbReference type="PANTHER" id="PTHR30055">
    <property type="entry name" value="HTH-TYPE TRANSCRIPTIONAL REGULATOR RUTR"/>
    <property type="match status" value="1"/>
</dbReference>
<evidence type="ECO:0000256" key="1">
    <source>
        <dbReference type="ARBA" id="ARBA00023015"/>
    </source>
</evidence>
<evidence type="ECO:0000313" key="6">
    <source>
        <dbReference type="Proteomes" id="UP000325576"/>
    </source>
</evidence>
<dbReference type="PRINTS" id="PR00455">
    <property type="entry name" value="HTHTETR"/>
</dbReference>
<dbReference type="InterPro" id="IPR050109">
    <property type="entry name" value="HTH-type_TetR-like_transc_reg"/>
</dbReference>
<proteinExistence type="predicted"/>
<dbReference type="AlphaFoldDB" id="A0A0C2WAP1"/>
<dbReference type="SUPFAM" id="SSF46689">
    <property type="entry name" value="Homeodomain-like"/>
    <property type="match status" value="1"/>
</dbReference>
<comment type="caution">
    <text evidence="5">The sequence shown here is derived from an EMBL/GenBank/DDBJ whole genome shotgun (WGS) entry which is preliminary data.</text>
</comment>
<dbReference type="InterPro" id="IPR009057">
    <property type="entry name" value="Homeodomain-like_sf"/>
</dbReference>
<dbReference type="GO" id="GO:0000976">
    <property type="term" value="F:transcription cis-regulatory region binding"/>
    <property type="evidence" value="ECO:0007669"/>
    <property type="project" value="TreeGrafter"/>
</dbReference>
<dbReference type="PROSITE" id="PS50977">
    <property type="entry name" value="HTH_TETR_2"/>
    <property type="match status" value="1"/>
</dbReference>
<reference evidence="5 6" key="1">
    <citation type="journal article" date="2017" name="Poromechanics V (2013)">
        <title>Genomic Characterization of the Arsenic-Tolerant Actinobacterium, &lt;i&gt;Rhodococcus erythropolis&lt;/i&gt; S43.</title>
        <authorList>
            <person name="Retamal-Morales G."/>
            <person name="Mehnert M."/>
            <person name="Schwabe R."/>
            <person name="Tischler D."/>
            <person name="Schloemann M."/>
            <person name="Levican G.J."/>
        </authorList>
    </citation>
    <scope>NUCLEOTIDE SEQUENCE [LARGE SCALE GENOMIC DNA]</scope>
    <source>
        <strain evidence="5 6">S43</strain>
    </source>
</reference>
<dbReference type="InterPro" id="IPR023772">
    <property type="entry name" value="DNA-bd_HTH_TetR-type_CS"/>
</dbReference>
<dbReference type="Gene3D" id="1.10.357.10">
    <property type="entry name" value="Tetracycline Repressor, domain 2"/>
    <property type="match status" value="1"/>
</dbReference>
<evidence type="ECO:0000313" key="5">
    <source>
        <dbReference type="EMBL" id="KAB2583440.1"/>
    </source>
</evidence>
<feature type="DNA-binding region" description="H-T-H motif" evidence="4">
    <location>
        <begin position="32"/>
        <end position="51"/>
    </location>
</feature>
<accession>A0A0C2WAP1</accession>
<evidence type="ECO:0000256" key="4">
    <source>
        <dbReference type="PROSITE-ProRule" id="PRU00335"/>
    </source>
</evidence>
<protein>
    <submittedName>
        <fullName evidence="5">TetR family transcriptional regulator</fullName>
    </submittedName>
</protein>
<gene>
    <name evidence="5" type="ORF">BS297_20610</name>
</gene>
<keyword evidence="2 4" id="KW-0238">DNA-binding</keyword>
<dbReference type="InterPro" id="IPR036271">
    <property type="entry name" value="Tet_transcr_reg_TetR-rel_C_sf"/>
</dbReference>
<dbReference type="GO" id="GO:0003700">
    <property type="term" value="F:DNA-binding transcription factor activity"/>
    <property type="evidence" value="ECO:0007669"/>
    <property type="project" value="TreeGrafter"/>
</dbReference>
<dbReference type="SUPFAM" id="SSF48498">
    <property type="entry name" value="Tetracyclin repressor-like, C-terminal domain"/>
    <property type="match status" value="1"/>
</dbReference>
<sequence length="217" mass="24316">MARQQERARRTRAALVEAAAVEFAKRGYAAASVNTILEGSRATKGAMYFHFQSKEELARAVLTSAIETFTGITDRWAKRTDLDPFVALHGLVLDIAEVFRTKVIVQAEFRLIIEPEFYKDVQSGGGQVWGKTAYELALRAKDDGLLREDVDPEKFTRVLAASLAGQRYMADLIASSGDLGVWFEESLEVVLEAMATPEWLEKFHRDGWPQVEFPDAE</sequence>
<dbReference type="RefSeq" id="WP_042952805.1">
    <property type="nucleotide sequence ID" value="NZ_JBNQFS010000001.1"/>
</dbReference>
<dbReference type="EMBL" id="MRBO01000555">
    <property type="protein sequence ID" value="KAB2583440.1"/>
    <property type="molecule type" value="Genomic_DNA"/>
</dbReference>
<keyword evidence="3" id="KW-0804">Transcription</keyword>
<name>A0A0C2WAP1_RHOER</name>
<dbReference type="Proteomes" id="UP000325576">
    <property type="component" value="Unassembled WGS sequence"/>
</dbReference>
<evidence type="ECO:0000256" key="3">
    <source>
        <dbReference type="ARBA" id="ARBA00023163"/>
    </source>
</evidence>
<keyword evidence="1" id="KW-0805">Transcription regulation</keyword>